<dbReference type="EMBL" id="CP036263">
    <property type="protein sequence ID" value="QDS97100.1"/>
    <property type="molecule type" value="Genomic_DNA"/>
</dbReference>
<reference evidence="2 3" key="1">
    <citation type="submission" date="2019-02" db="EMBL/GenBank/DDBJ databases">
        <title>Deep-cultivation of Planctomycetes and their phenomic and genomic characterization uncovers novel biology.</title>
        <authorList>
            <person name="Wiegand S."/>
            <person name="Jogler M."/>
            <person name="Boedeker C."/>
            <person name="Pinto D."/>
            <person name="Vollmers J."/>
            <person name="Rivas-Marin E."/>
            <person name="Kohn T."/>
            <person name="Peeters S.H."/>
            <person name="Heuer A."/>
            <person name="Rast P."/>
            <person name="Oberbeckmann S."/>
            <person name="Bunk B."/>
            <person name="Jeske O."/>
            <person name="Meyerdierks A."/>
            <person name="Storesund J.E."/>
            <person name="Kallscheuer N."/>
            <person name="Luecker S."/>
            <person name="Lage O.M."/>
            <person name="Pohl T."/>
            <person name="Merkel B.J."/>
            <person name="Hornburger P."/>
            <person name="Mueller R.-W."/>
            <person name="Bruemmer F."/>
            <person name="Labrenz M."/>
            <person name="Spormann A.M."/>
            <person name="Op den Camp H."/>
            <person name="Overmann J."/>
            <person name="Amann R."/>
            <person name="Jetten M.S.M."/>
            <person name="Mascher T."/>
            <person name="Medema M.H."/>
            <person name="Devos D.P."/>
            <person name="Kaster A.-K."/>
            <person name="Ovreas L."/>
            <person name="Rohde M."/>
            <person name="Galperin M.Y."/>
            <person name="Jogler C."/>
        </authorList>
    </citation>
    <scope>NUCLEOTIDE SEQUENCE [LARGE SCALE GENOMIC DNA]</scope>
    <source>
        <strain evidence="2 3">HG15A2</strain>
    </source>
</reference>
<gene>
    <name evidence="2" type="ORF">HG15A2_03600</name>
</gene>
<evidence type="ECO:0000313" key="2">
    <source>
        <dbReference type="EMBL" id="QDS97100.1"/>
    </source>
</evidence>
<protein>
    <recommendedName>
        <fullName evidence="1">3-keto-alpha-glucoside-1,2-lyase/3-keto-2-hydroxy-glucal hydratase domain-containing protein</fullName>
    </recommendedName>
</protein>
<keyword evidence="3" id="KW-1185">Reference proteome</keyword>
<feature type="domain" description="3-keto-alpha-glucoside-1,2-lyase/3-keto-2-hydroxy-glucal hydratase" evidence="1">
    <location>
        <begin position="48"/>
        <end position="268"/>
    </location>
</feature>
<dbReference type="Proteomes" id="UP000319852">
    <property type="component" value="Chromosome"/>
</dbReference>
<dbReference type="GO" id="GO:0016787">
    <property type="term" value="F:hydrolase activity"/>
    <property type="evidence" value="ECO:0007669"/>
    <property type="project" value="InterPro"/>
</dbReference>
<name>A0A517MQD9_9BACT</name>
<dbReference type="Gene3D" id="2.60.120.560">
    <property type="entry name" value="Exo-inulinase, domain 1"/>
    <property type="match status" value="1"/>
</dbReference>
<accession>A0A517MQD9</accession>
<sequence length="278" mass="31129">MNALRYCFLLSTFALGCVLEQPCLANEANEAAKADIIEPDGATPQGGKWIQLFNGKNLDGWTPKFKGHELGENFRNTFRVEDGVLKAKFDNWETFDNEQFGHLFYEKPFSHYRLRAEYRFVGDQVENAPGWAIRNNGLMIHGQTAKSMKLDQKFPDCIEVQLLGGTGEGERGTLNVVTPQTHVVIDGKLNKTHVIERHGPTFHGDQWVTVEVEVHGNDLLKHFAYVDGGKVLVAEYTKPQLDDGTMLSGGTISIQAETHPTEFRKIELLELKKVGSGK</sequence>
<dbReference type="RefSeq" id="WP_246117854.1">
    <property type="nucleotide sequence ID" value="NZ_CP036263.1"/>
</dbReference>
<dbReference type="Pfam" id="PF06439">
    <property type="entry name" value="3keto-disac_hyd"/>
    <property type="match status" value="1"/>
</dbReference>
<proteinExistence type="predicted"/>
<dbReference type="InterPro" id="IPR010496">
    <property type="entry name" value="AL/BT2_dom"/>
</dbReference>
<organism evidence="2 3">
    <name type="scientific">Adhaeretor mobilis</name>
    <dbReference type="NCBI Taxonomy" id="1930276"/>
    <lineage>
        <taxon>Bacteria</taxon>
        <taxon>Pseudomonadati</taxon>
        <taxon>Planctomycetota</taxon>
        <taxon>Planctomycetia</taxon>
        <taxon>Pirellulales</taxon>
        <taxon>Lacipirellulaceae</taxon>
        <taxon>Adhaeretor</taxon>
    </lineage>
</organism>
<dbReference type="AlphaFoldDB" id="A0A517MQD9"/>
<evidence type="ECO:0000259" key="1">
    <source>
        <dbReference type="Pfam" id="PF06439"/>
    </source>
</evidence>
<dbReference type="KEGG" id="amob:HG15A2_03600"/>
<evidence type="ECO:0000313" key="3">
    <source>
        <dbReference type="Proteomes" id="UP000319852"/>
    </source>
</evidence>
<dbReference type="PROSITE" id="PS51257">
    <property type="entry name" value="PROKAR_LIPOPROTEIN"/>
    <property type="match status" value="1"/>
</dbReference>